<dbReference type="CDD" id="cd18788">
    <property type="entry name" value="SF2_C_XPD"/>
    <property type="match status" value="1"/>
</dbReference>
<evidence type="ECO:0000256" key="3">
    <source>
        <dbReference type="ARBA" id="ARBA00008435"/>
    </source>
</evidence>
<evidence type="ECO:0000256" key="9">
    <source>
        <dbReference type="ARBA" id="ARBA00022806"/>
    </source>
</evidence>
<evidence type="ECO:0000256" key="18">
    <source>
        <dbReference type="ARBA" id="ARBA00044998"/>
    </source>
</evidence>
<dbReference type="InterPro" id="IPR006554">
    <property type="entry name" value="Helicase-like_DEXD_c2"/>
</dbReference>
<feature type="region of interest" description="Disordered" evidence="22">
    <location>
        <begin position="909"/>
        <end position="937"/>
    </location>
</feature>
<dbReference type="Pfam" id="PF13307">
    <property type="entry name" value="Helicase_C_2"/>
    <property type="match status" value="1"/>
</dbReference>
<dbReference type="STRING" id="698492.A0A0E9NE82"/>
<organism evidence="25 26">
    <name type="scientific">Saitoella complicata (strain BCRC 22490 / CBS 7301 / JCM 7358 / NBRC 10748 / NRRL Y-17804)</name>
    <dbReference type="NCBI Taxonomy" id="698492"/>
    <lineage>
        <taxon>Eukaryota</taxon>
        <taxon>Fungi</taxon>
        <taxon>Dikarya</taxon>
        <taxon>Ascomycota</taxon>
        <taxon>Taphrinomycotina</taxon>
        <taxon>Taphrinomycotina incertae sedis</taxon>
        <taxon>Saitoella</taxon>
    </lineage>
</organism>
<evidence type="ECO:0000256" key="19">
    <source>
        <dbReference type="ARBA" id="ARBA00045008"/>
    </source>
</evidence>
<keyword evidence="7" id="KW-0547">Nucleotide-binding</keyword>
<comment type="caution">
    <text evidence="25">The sequence shown here is derived from an EMBL/GenBank/DDBJ whole genome shotgun (WGS) entry which is preliminary data.</text>
</comment>
<feature type="region of interest" description="Disordered" evidence="22">
    <location>
        <begin position="143"/>
        <end position="181"/>
    </location>
</feature>
<reference evidence="25 26" key="1">
    <citation type="journal article" date="2011" name="J. Gen. Appl. Microbiol.">
        <title>Draft genome sequencing of the enigmatic yeast Saitoella complicata.</title>
        <authorList>
            <person name="Nishida H."/>
            <person name="Hamamoto M."/>
            <person name="Sugiyama J."/>
        </authorList>
    </citation>
    <scope>NUCLEOTIDE SEQUENCE [LARGE SCALE GENOMIC DNA]</scope>
    <source>
        <strain evidence="25 26">NRRL Y-17804</strain>
    </source>
</reference>
<dbReference type="GO" id="GO:0046872">
    <property type="term" value="F:metal ion binding"/>
    <property type="evidence" value="ECO:0007669"/>
    <property type="project" value="UniProtKB-KW"/>
</dbReference>
<evidence type="ECO:0000256" key="14">
    <source>
        <dbReference type="ARBA" id="ARBA00023242"/>
    </source>
</evidence>
<dbReference type="GO" id="GO:0051536">
    <property type="term" value="F:iron-sulfur cluster binding"/>
    <property type="evidence" value="ECO:0007669"/>
    <property type="project" value="UniProtKB-KW"/>
</dbReference>
<proteinExistence type="inferred from homology"/>
<evidence type="ECO:0000256" key="8">
    <source>
        <dbReference type="ARBA" id="ARBA00022801"/>
    </source>
</evidence>
<feature type="region of interest" description="Disordered" evidence="22">
    <location>
        <begin position="1029"/>
        <end position="1076"/>
    </location>
</feature>
<feature type="domain" description="TLDc" evidence="24">
    <location>
        <begin position="1152"/>
        <end position="1307"/>
    </location>
</feature>
<feature type="compositionally biased region" description="Acidic residues" evidence="22">
    <location>
        <begin position="152"/>
        <end position="169"/>
    </location>
</feature>
<dbReference type="GO" id="GO:0005524">
    <property type="term" value="F:ATP binding"/>
    <property type="evidence" value="ECO:0007669"/>
    <property type="project" value="UniProtKB-KW"/>
</dbReference>
<comment type="function">
    <text evidence="20">ATP-dependent DNA helicase important for chromosome transmission and normal cell cycle progression in G(2)/M. May have a role in changing DNA topology to allow the loading of proteins involved in maintaining sister chromatid cohesion in the vicinity of the centromeres. Has a specific role in chromosome segregation during meiosis II.</text>
</comment>
<dbReference type="EC" id="5.6.2.3" evidence="17"/>
<sequence length="1337" mass="147033">MPDHLPPTDFHHPYTPYQIQTDFMRALYTTIDDKCIGIFESPTGTGKSLSLICGALTWLREKKRREVVEGEVEAADEDGEAKDEPDWVMEHERKERIRVAAQRTADLDARLLRIRARERRAEKEAQSTLLNARSSHNIKRIRPTAKKLKEREEEEDEYVVDDYQSEQDEGPGKRATVKEGEPFSKEVMDLLRKMGHPAAKADEADDDDDEEMPEETKIFYASRTHSQLTQFINELRRVKFPPITLDTSLTPSSSTSPAVEEGLIKHLPLASRQHLCINPPVRSLRSTPLITAACLDLQKPTTPPTKRCPYLPSPAHPELLRPAREFRDEVLAEIRDIEDLGRMGREMGVCGYYASRGAIRAAEVVTLPYPLLLNKNARESLGVDVKGHVVVVDEAHNVLDAISGVYAAEIGERALRRARRGLEVYVGRFSGRLKGGNKVYIKQTLRLIAGLEAFLEGKKVKGGVVEEGEVSAAELLGGRGGADMVNVYKLEKYFKVSQLARKVDSYVEKLERDEAKKKMKENGAGGKVGEVKSGGGGGMPVLMQLQAFLMVLTNPSSEGRIFYGPTTSSTSSATGEDKKAEEEQQEVDMGLRYMLLDPAHHFRSIVTSARAVILAGGTMEPMSDYVQHLFPYLPPTRIRTFSCGHVIPPENLLGYAVSRGPSGGVLEFTWEKRGRREVVEELGRAVVNLCGVVPDGVVVFFASYGYLESVVGMWKVLGKGAGGVGMSLWERLGQKKKIFRESKEGSNVEDTLRDYAQAIDAANSTGAILLSVVGGKMSEGINFSDKLGRAVIMVGLPFPNPSSPEWKAKREHVEHLVISAGGTPSEAKAASQEFYENACMRAVNQGIGRAIRHRGDYASIVLLDRRYGTERIRGKLPGWIREKVVVEEKGFGEVKSFNTASPTLIDLSGPLDNLPDPLPPSVDQPGSERPVKHRRSSSTVLVRKGSLLLEQLKGQTTTTSGSALEWEPEYGKHTADTTDLVEGGGRGEGSVPRTMAMDIPWRRTEDMTTANMEESSSERLKTRFRTFAGRGNAMGSGTSSGEPSTPVRGNGKDREREEQKLETAVTEPPVFTPASTGAKIMGHIRSLSRSFSLPTPDLFANLSASPPKFTQGPPSPTPPQPSRTYNRALIPSFPTHTYEDPPLSPLHLPPHSTLDLTTAESIRERLPPRLQIADDWNLLYSLERDGASLGTLYRNCEAGEHSRAGWVFVVRAGGTEEGLFGAFVDATPRIGPTYTASGESFLYRSNPSTFEAWPSTNANSYHALFAPSYIAFGGGEGRNGLWLGWEGLETGRSEWCPSFGNEVLGGKVVGEGEGGRREGRFEVLEVEPQLTPPLSQN</sequence>
<dbReference type="GO" id="GO:0006139">
    <property type="term" value="P:nucleobase-containing compound metabolic process"/>
    <property type="evidence" value="ECO:0007669"/>
    <property type="project" value="InterPro"/>
</dbReference>
<evidence type="ECO:0000256" key="17">
    <source>
        <dbReference type="ARBA" id="ARBA00044969"/>
    </source>
</evidence>
<feature type="compositionally biased region" description="Basic and acidic residues" evidence="22">
    <location>
        <begin position="170"/>
        <end position="181"/>
    </location>
</feature>
<keyword evidence="11" id="KW-0408">Iron</keyword>
<dbReference type="GO" id="GO:0034085">
    <property type="term" value="P:establishment of sister chromatid cohesion"/>
    <property type="evidence" value="ECO:0007669"/>
    <property type="project" value="TreeGrafter"/>
</dbReference>
<keyword evidence="14" id="KW-0539">Nucleus</keyword>
<evidence type="ECO:0000256" key="7">
    <source>
        <dbReference type="ARBA" id="ARBA00022741"/>
    </source>
</evidence>
<dbReference type="SMART" id="SM00491">
    <property type="entry name" value="HELICc2"/>
    <property type="match status" value="1"/>
</dbReference>
<dbReference type="InterPro" id="IPR006555">
    <property type="entry name" value="ATP-dep_Helicase_C"/>
</dbReference>
<dbReference type="PROSITE" id="PS51886">
    <property type="entry name" value="TLDC"/>
    <property type="match status" value="1"/>
</dbReference>
<evidence type="ECO:0000256" key="16">
    <source>
        <dbReference type="ARBA" id="ARBA00029709"/>
    </source>
</evidence>
<comment type="subcellular location">
    <subcellularLocation>
        <location evidence="2">Nucleus</location>
    </subcellularLocation>
</comment>
<dbReference type="GO" id="GO:0016818">
    <property type="term" value="F:hydrolase activity, acting on acid anhydrides, in phosphorus-containing anhydrides"/>
    <property type="evidence" value="ECO:0007669"/>
    <property type="project" value="InterPro"/>
</dbReference>
<dbReference type="GO" id="GO:0043139">
    <property type="term" value="F:5'-3' DNA helicase activity"/>
    <property type="evidence" value="ECO:0007669"/>
    <property type="project" value="UniProtKB-EC"/>
</dbReference>
<dbReference type="Pfam" id="PF07534">
    <property type="entry name" value="TLD"/>
    <property type="match status" value="1"/>
</dbReference>
<evidence type="ECO:0000256" key="20">
    <source>
        <dbReference type="ARBA" id="ARBA00045702"/>
    </source>
</evidence>
<dbReference type="InterPro" id="IPR013020">
    <property type="entry name" value="Rad3/Chl1-like"/>
</dbReference>
<dbReference type="Pfam" id="PF06733">
    <property type="entry name" value="DEAD_2"/>
    <property type="match status" value="1"/>
</dbReference>
<protein>
    <recommendedName>
        <fullName evidence="5">ATP-dependent DNA helicase CHL1</fullName>
        <ecNumber evidence="17">5.6.2.3</ecNumber>
    </recommendedName>
    <alternativeName>
        <fullName evidence="4">ATP-dependent DNA helicase chl1</fullName>
    </alternativeName>
    <alternativeName>
        <fullName evidence="16">Chromosome loss protein 1</fullName>
    </alternativeName>
    <alternativeName>
        <fullName evidence="18 19">DNA 5'-3' helicase CHL1</fullName>
    </alternativeName>
</protein>
<feature type="compositionally biased region" description="Basic and acidic residues" evidence="22">
    <location>
        <begin position="1050"/>
        <end position="1061"/>
    </location>
</feature>
<comment type="catalytic activity">
    <reaction evidence="21">
        <text>ATP + H2O = ADP + phosphate + H(+)</text>
        <dbReference type="Rhea" id="RHEA:13065"/>
        <dbReference type="ChEBI" id="CHEBI:15377"/>
        <dbReference type="ChEBI" id="CHEBI:15378"/>
        <dbReference type="ChEBI" id="CHEBI:30616"/>
        <dbReference type="ChEBI" id="CHEBI:43474"/>
        <dbReference type="ChEBI" id="CHEBI:456216"/>
        <dbReference type="EC" id="5.6.2.3"/>
    </reaction>
</comment>
<evidence type="ECO:0000259" key="24">
    <source>
        <dbReference type="PROSITE" id="PS51886"/>
    </source>
</evidence>
<keyword evidence="26" id="KW-1185">Reference proteome</keyword>
<keyword evidence="10" id="KW-0067">ATP-binding</keyword>
<evidence type="ECO:0000313" key="25">
    <source>
        <dbReference type="EMBL" id="GAO48113.1"/>
    </source>
</evidence>
<evidence type="ECO:0000256" key="2">
    <source>
        <dbReference type="ARBA" id="ARBA00004123"/>
    </source>
</evidence>
<dbReference type="FunFam" id="3.40.50.300:FF:001372">
    <property type="entry name" value="ATP-dependent DNA helicase chl1"/>
    <property type="match status" value="1"/>
</dbReference>
<keyword evidence="9" id="KW-0347">Helicase</keyword>
<dbReference type="Gene3D" id="3.40.50.300">
    <property type="entry name" value="P-loop containing nucleotide triphosphate hydrolases"/>
    <property type="match status" value="3"/>
</dbReference>
<feature type="compositionally biased region" description="Low complexity" evidence="22">
    <location>
        <begin position="1035"/>
        <end position="1046"/>
    </location>
</feature>
<reference evidence="25 26" key="3">
    <citation type="journal article" date="2015" name="Genome Announc.">
        <title>Draft Genome Sequence of the Archiascomycetous Yeast Saitoella complicata.</title>
        <authorList>
            <person name="Yamauchi K."/>
            <person name="Kondo S."/>
            <person name="Hamamoto M."/>
            <person name="Takahashi Y."/>
            <person name="Ogura Y."/>
            <person name="Hayashi T."/>
            <person name="Nishida H."/>
        </authorList>
    </citation>
    <scope>NUCLEOTIDE SEQUENCE [LARGE SCALE GENOMIC DNA]</scope>
    <source>
        <strain evidence="25 26">NRRL Y-17804</strain>
    </source>
</reference>
<evidence type="ECO:0000256" key="5">
    <source>
        <dbReference type="ARBA" id="ARBA00017386"/>
    </source>
</evidence>
<evidence type="ECO:0000256" key="13">
    <source>
        <dbReference type="ARBA" id="ARBA00023235"/>
    </source>
</evidence>
<evidence type="ECO:0000313" key="26">
    <source>
        <dbReference type="Proteomes" id="UP000033140"/>
    </source>
</evidence>
<keyword evidence="15" id="KW-0131">Cell cycle</keyword>
<dbReference type="PANTHER" id="PTHR11472">
    <property type="entry name" value="DNA REPAIR DEAD HELICASE RAD3/XP-D SUBFAMILY MEMBER"/>
    <property type="match status" value="1"/>
</dbReference>
<name>A0A0E9NE82_SAICN</name>
<keyword evidence="6" id="KW-0479">Metal-binding</keyword>
<evidence type="ECO:0000256" key="22">
    <source>
        <dbReference type="SAM" id="MobiDB-lite"/>
    </source>
</evidence>
<evidence type="ECO:0000256" key="21">
    <source>
        <dbReference type="ARBA" id="ARBA00048954"/>
    </source>
</evidence>
<comment type="similarity">
    <text evidence="3">Belongs to the DEAD box helicase family. DEAH subfamily. DDX11/CHL1 sub-subfamily.</text>
</comment>
<feature type="region of interest" description="Disordered" evidence="22">
    <location>
        <begin position="973"/>
        <end position="993"/>
    </location>
</feature>
<dbReference type="InterPro" id="IPR006571">
    <property type="entry name" value="TLDc_dom"/>
</dbReference>
<dbReference type="EMBL" id="BACD03000013">
    <property type="protein sequence ID" value="GAO48113.1"/>
    <property type="molecule type" value="Genomic_DNA"/>
</dbReference>
<dbReference type="NCBIfam" id="TIGR00604">
    <property type="entry name" value="rad3"/>
    <property type="match status" value="1"/>
</dbReference>
<evidence type="ECO:0000256" key="1">
    <source>
        <dbReference type="ARBA" id="ARBA00001966"/>
    </source>
</evidence>
<dbReference type="InterPro" id="IPR014013">
    <property type="entry name" value="Helic_SF1/SF2_ATP-bd_DinG/Rad3"/>
</dbReference>
<dbReference type="GO" id="GO:0005634">
    <property type="term" value="C:nucleus"/>
    <property type="evidence" value="ECO:0007669"/>
    <property type="project" value="UniProtKB-SubCell"/>
</dbReference>
<dbReference type="PANTHER" id="PTHR11472:SF41">
    <property type="entry name" value="ATP-DEPENDENT DNA HELICASE DDX11-RELATED"/>
    <property type="match status" value="1"/>
</dbReference>
<feature type="domain" description="Helicase ATP-binding" evidence="23">
    <location>
        <begin position="6"/>
        <end position="445"/>
    </location>
</feature>
<evidence type="ECO:0000256" key="15">
    <source>
        <dbReference type="ARBA" id="ARBA00023306"/>
    </source>
</evidence>
<dbReference type="InterPro" id="IPR027417">
    <property type="entry name" value="P-loop_NTPase"/>
</dbReference>
<dbReference type="SMART" id="SM00584">
    <property type="entry name" value="TLDc"/>
    <property type="match status" value="1"/>
</dbReference>
<keyword evidence="8" id="KW-0378">Hydrolase</keyword>
<gene>
    <name evidence="25" type="ORF">G7K_2298-t1</name>
</gene>
<comment type="cofactor">
    <cofactor evidence="1">
        <name>[4Fe-4S] cluster</name>
        <dbReference type="ChEBI" id="CHEBI:49883"/>
    </cofactor>
</comment>
<evidence type="ECO:0000256" key="11">
    <source>
        <dbReference type="ARBA" id="ARBA00023004"/>
    </source>
</evidence>
<evidence type="ECO:0000256" key="4">
    <source>
        <dbReference type="ARBA" id="ARBA00016387"/>
    </source>
</evidence>
<evidence type="ECO:0000256" key="12">
    <source>
        <dbReference type="ARBA" id="ARBA00023014"/>
    </source>
</evidence>
<evidence type="ECO:0000256" key="10">
    <source>
        <dbReference type="ARBA" id="ARBA00022840"/>
    </source>
</evidence>
<dbReference type="InterPro" id="IPR010614">
    <property type="entry name" value="RAD3-like_helicase_DEAD"/>
</dbReference>
<dbReference type="InterPro" id="IPR045028">
    <property type="entry name" value="DinG/Rad3-like"/>
</dbReference>
<reference evidence="25 26" key="2">
    <citation type="journal article" date="2014" name="J. Gen. Appl. Microbiol.">
        <title>The early diverging ascomycetous budding yeast Saitoella complicata has three histone deacetylases belonging to the Clr6, Hos2, and Rpd3 lineages.</title>
        <authorList>
            <person name="Nishida H."/>
            <person name="Matsumoto T."/>
            <person name="Kondo S."/>
            <person name="Hamamoto M."/>
            <person name="Yoshikawa H."/>
        </authorList>
    </citation>
    <scope>NUCLEOTIDE SEQUENCE [LARGE SCALE GENOMIC DNA]</scope>
    <source>
        <strain evidence="25 26">NRRL Y-17804</strain>
    </source>
</reference>
<keyword evidence="13" id="KW-0413">Isomerase</keyword>
<dbReference type="Proteomes" id="UP000033140">
    <property type="component" value="Unassembled WGS sequence"/>
</dbReference>
<dbReference type="GO" id="GO:0003677">
    <property type="term" value="F:DNA binding"/>
    <property type="evidence" value="ECO:0007669"/>
    <property type="project" value="InterPro"/>
</dbReference>
<evidence type="ECO:0000256" key="6">
    <source>
        <dbReference type="ARBA" id="ARBA00022723"/>
    </source>
</evidence>
<accession>A0A0E9NE82</accession>
<dbReference type="PROSITE" id="PS51193">
    <property type="entry name" value="HELICASE_ATP_BIND_2"/>
    <property type="match status" value="1"/>
</dbReference>
<evidence type="ECO:0000259" key="23">
    <source>
        <dbReference type="PROSITE" id="PS51193"/>
    </source>
</evidence>
<dbReference type="SMART" id="SM00488">
    <property type="entry name" value="DEXDc2"/>
    <property type="match status" value="1"/>
</dbReference>
<feature type="region of interest" description="Disordered" evidence="22">
    <location>
        <begin position="1098"/>
        <end position="1152"/>
    </location>
</feature>
<keyword evidence="12" id="KW-0411">Iron-sulfur</keyword>